<dbReference type="Gene3D" id="1.20.120.530">
    <property type="entry name" value="GntR ligand-binding domain-like"/>
    <property type="match status" value="1"/>
</dbReference>
<dbReference type="AlphaFoldDB" id="A0A239VFB3"/>
<dbReference type="Proteomes" id="UP000242637">
    <property type="component" value="Chromosome 1"/>
</dbReference>
<dbReference type="GO" id="GO:0003677">
    <property type="term" value="F:DNA binding"/>
    <property type="evidence" value="ECO:0007669"/>
    <property type="project" value="UniProtKB-KW"/>
</dbReference>
<evidence type="ECO:0000256" key="4">
    <source>
        <dbReference type="SAM" id="MobiDB-lite"/>
    </source>
</evidence>
<name>A0A239VFB3_9MICO</name>
<dbReference type="SMART" id="SM00345">
    <property type="entry name" value="HTH_GNTR"/>
    <property type="match status" value="1"/>
</dbReference>
<dbReference type="InterPro" id="IPR036388">
    <property type="entry name" value="WH-like_DNA-bd_sf"/>
</dbReference>
<proteinExistence type="predicted"/>
<dbReference type="InterPro" id="IPR000524">
    <property type="entry name" value="Tscrpt_reg_HTH_GntR"/>
</dbReference>
<evidence type="ECO:0000256" key="2">
    <source>
        <dbReference type="ARBA" id="ARBA00023125"/>
    </source>
</evidence>
<protein>
    <submittedName>
        <fullName evidence="6">Pyruvate dehydrogenase complex repressor</fullName>
    </submittedName>
</protein>
<dbReference type="SMART" id="SM00895">
    <property type="entry name" value="FCD"/>
    <property type="match status" value="1"/>
</dbReference>
<keyword evidence="3" id="KW-0804">Transcription</keyword>
<evidence type="ECO:0000313" key="6">
    <source>
        <dbReference type="EMBL" id="SNV20782.1"/>
    </source>
</evidence>
<dbReference type="RefSeq" id="WP_028326979.1">
    <property type="nucleotide sequence ID" value="NZ_JAAFNI010000001.1"/>
</dbReference>
<dbReference type="SUPFAM" id="SSF48008">
    <property type="entry name" value="GntR ligand-binding domain-like"/>
    <property type="match status" value="1"/>
</dbReference>
<dbReference type="InterPro" id="IPR008920">
    <property type="entry name" value="TF_FadR/GntR_C"/>
</dbReference>
<keyword evidence="6" id="KW-0670">Pyruvate</keyword>
<evidence type="ECO:0000259" key="5">
    <source>
        <dbReference type="PROSITE" id="PS50949"/>
    </source>
</evidence>
<evidence type="ECO:0000256" key="1">
    <source>
        <dbReference type="ARBA" id="ARBA00023015"/>
    </source>
</evidence>
<dbReference type="PANTHER" id="PTHR43537">
    <property type="entry name" value="TRANSCRIPTIONAL REGULATOR, GNTR FAMILY"/>
    <property type="match status" value="1"/>
</dbReference>
<dbReference type="PRINTS" id="PR00035">
    <property type="entry name" value="HTHGNTR"/>
</dbReference>
<dbReference type="KEGG" id="dco:SAMEA4475696_1099"/>
<feature type="domain" description="HTH gntR-type" evidence="5">
    <location>
        <begin position="23"/>
        <end position="93"/>
    </location>
</feature>
<dbReference type="EMBL" id="LT906453">
    <property type="protein sequence ID" value="SNV20782.1"/>
    <property type="molecule type" value="Genomic_DNA"/>
</dbReference>
<keyword evidence="2" id="KW-0238">DNA-binding</keyword>
<gene>
    <name evidence="6" type="primary">pdhR</name>
    <name evidence="6" type="ORF">SAMEA4475696_01099</name>
</gene>
<dbReference type="Pfam" id="PF00392">
    <property type="entry name" value="GntR"/>
    <property type="match status" value="1"/>
</dbReference>
<keyword evidence="1" id="KW-0805">Transcription regulation</keyword>
<accession>A0A239VFB3</accession>
<sequence length="251" mass="27633">MAHKAQDGAADTSGPSWHPVTKKKAYEQVIAQVEEQIVARRLRVGDRLPAERELATMLGVSRAGVREAMRTLEAQGVVSADVGTDGGTFVTTMSSEAITRILRLHVHLSHFSVPEVLEARIPLERRSARLAASQASEEDLAKMREVLDEMADPATPRDRFNELDTQFHVLVAAAGHNRLVTELTTAIRETMTGPIMHSFDDEEDWHARSASLCAGHEAIFAAIEKGDALQAAEAVESHIRLAYEQLHYHSN</sequence>
<dbReference type="Gene3D" id="1.10.10.10">
    <property type="entry name" value="Winged helix-like DNA-binding domain superfamily/Winged helix DNA-binding domain"/>
    <property type="match status" value="1"/>
</dbReference>
<dbReference type="PROSITE" id="PS50949">
    <property type="entry name" value="HTH_GNTR"/>
    <property type="match status" value="1"/>
</dbReference>
<organism evidence="6 7">
    <name type="scientific">Dermatophilus congolensis</name>
    <dbReference type="NCBI Taxonomy" id="1863"/>
    <lineage>
        <taxon>Bacteria</taxon>
        <taxon>Bacillati</taxon>
        <taxon>Actinomycetota</taxon>
        <taxon>Actinomycetes</taxon>
        <taxon>Micrococcales</taxon>
        <taxon>Dermatophilaceae</taxon>
        <taxon>Dermatophilus</taxon>
    </lineage>
</organism>
<keyword evidence="7" id="KW-1185">Reference proteome</keyword>
<dbReference type="PANTHER" id="PTHR43537:SF5">
    <property type="entry name" value="UXU OPERON TRANSCRIPTIONAL REGULATOR"/>
    <property type="match status" value="1"/>
</dbReference>
<feature type="region of interest" description="Disordered" evidence="4">
    <location>
        <begin position="1"/>
        <end position="21"/>
    </location>
</feature>
<dbReference type="CDD" id="cd07377">
    <property type="entry name" value="WHTH_GntR"/>
    <property type="match status" value="1"/>
</dbReference>
<evidence type="ECO:0000256" key="3">
    <source>
        <dbReference type="ARBA" id="ARBA00023163"/>
    </source>
</evidence>
<dbReference type="Pfam" id="PF07729">
    <property type="entry name" value="FCD"/>
    <property type="match status" value="1"/>
</dbReference>
<dbReference type="InterPro" id="IPR036390">
    <property type="entry name" value="WH_DNA-bd_sf"/>
</dbReference>
<reference evidence="6 7" key="1">
    <citation type="submission" date="2017-06" db="EMBL/GenBank/DDBJ databases">
        <authorList>
            <consortium name="Pathogen Informatics"/>
        </authorList>
    </citation>
    <scope>NUCLEOTIDE SEQUENCE [LARGE SCALE GENOMIC DNA]</scope>
    <source>
        <strain evidence="6 7">NCTC13039</strain>
    </source>
</reference>
<dbReference type="OrthoDB" id="3523737at2"/>
<dbReference type="InterPro" id="IPR011711">
    <property type="entry name" value="GntR_C"/>
</dbReference>
<dbReference type="STRING" id="1121387.GCA_000429885_00989"/>
<evidence type="ECO:0000313" key="7">
    <source>
        <dbReference type="Proteomes" id="UP000242637"/>
    </source>
</evidence>
<dbReference type="SUPFAM" id="SSF46785">
    <property type="entry name" value="Winged helix' DNA-binding domain"/>
    <property type="match status" value="1"/>
</dbReference>
<dbReference type="GO" id="GO:0003700">
    <property type="term" value="F:DNA-binding transcription factor activity"/>
    <property type="evidence" value="ECO:0007669"/>
    <property type="project" value="InterPro"/>
</dbReference>